<dbReference type="EMBL" id="JAIWYP010000005">
    <property type="protein sequence ID" value="KAH3823300.1"/>
    <property type="molecule type" value="Genomic_DNA"/>
</dbReference>
<dbReference type="Proteomes" id="UP000828390">
    <property type="component" value="Unassembled WGS sequence"/>
</dbReference>
<name>A0A9D4GUI4_DREPO</name>
<evidence type="ECO:0000313" key="1">
    <source>
        <dbReference type="EMBL" id="KAH3823300.1"/>
    </source>
</evidence>
<proteinExistence type="predicted"/>
<dbReference type="AlphaFoldDB" id="A0A9D4GUI4"/>
<accession>A0A9D4GUI4</accession>
<evidence type="ECO:0000313" key="2">
    <source>
        <dbReference type="Proteomes" id="UP000828390"/>
    </source>
</evidence>
<gene>
    <name evidence="1" type="ORF">DPMN_125099</name>
</gene>
<reference evidence="1" key="1">
    <citation type="journal article" date="2019" name="bioRxiv">
        <title>The Genome of the Zebra Mussel, Dreissena polymorpha: A Resource for Invasive Species Research.</title>
        <authorList>
            <person name="McCartney M.A."/>
            <person name="Auch B."/>
            <person name="Kono T."/>
            <person name="Mallez S."/>
            <person name="Zhang Y."/>
            <person name="Obille A."/>
            <person name="Becker A."/>
            <person name="Abrahante J.E."/>
            <person name="Garbe J."/>
            <person name="Badalamenti J.P."/>
            <person name="Herman A."/>
            <person name="Mangelson H."/>
            <person name="Liachko I."/>
            <person name="Sullivan S."/>
            <person name="Sone E.D."/>
            <person name="Koren S."/>
            <person name="Silverstein K.A.T."/>
            <person name="Beckman K.B."/>
            <person name="Gohl D.M."/>
        </authorList>
    </citation>
    <scope>NUCLEOTIDE SEQUENCE</scope>
    <source>
        <strain evidence="1">Duluth1</strain>
        <tissue evidence="1">Whole animal</tissue>
    </source>
</reference>
<sequence>MLQPSIYQSIKQCSNLLIINQSSSAPTFYLSNNQAVLQPSFYQSIKQCSNLLFINQSSSAPTFYLSNNQAVLQPSFYQSIKQCSNLLFINQSSSAPTCRLCFSRSVLQLLDSLCREGEEGGADFLDSLTGLSVFSGLEPFFLLSLESLCKAGEGEE</sequence>
<keyword evidence="2" id="KW-1185">Reference proteome</keyword>
<comment type="caution">
    <text evidence="1">The sequence shown here is derived from an EMBL/GenBank/DDBJ whole genome shotgun (WGS) entry which is preliminary data.</text>
</comment>
<protein>
    <submittedName>
        <fullName evidence="1">Uncharacterized protein</fullName>
    </submittedName>
</protein>
<reference evidence="1" key="2">
    <citation type="submission" date="2020-11" db="EMBL/GenBank/DDBJ databases">
        <authorList>
            <person name="McCartney M.A."/>
            <person name="Auch B."/>
            <person name="Kono T."/>
            <person name="Mallez S."/>
            <person name="Becker A."/>
            <person name="Gohl D.M."/>
            <person name="Silverstein K.A.T."/>
            <person name="Koren S."/>
            <person name="Bechman K.B."/>
            <person name="Herman A."/>
            <person name="Abrahante J.E."/>
            <person name="Garbe J."/>
        </authorList>
    </citation>
    <scope>NUCLEOTIDE SEQUENCE</scope>
    <source>
        <strain evidence="1">Duluth1</strain>
        <tissue evidence="1">Whole animal</tissue>
    </source>
</reference>
<organism evidence="1 2">
    <name type="scientific">Dreissena polymorpha</name>
    <name type="common">Zebra mussel</name>
    <name type="synonym">Mytilus polymorpha</name>
    <dbReference type="NCBI Taxonomy" id="45954"/>
    <lineage>
        <taxon>Eukaryota</taxon>
        <taxon>Metazoa</taxon>
        <taxon>Spiralia</taxon>
        <taxon>Lophotrochozoa</taxon>
        <taxon>Mollusca</taxon>
        <taxon>Bivalvia</taxon>
        <taxon>Autobranchia</taxon>
        <taxon>Heteroconchia</taxon>
        <taxon>Euheterodonta</taxon>
        <taxon>Imparidentia</taxon>
        <taxon>Neoheterodontei</taxon>
        <taxon>Myida</taxon>
        <taxon>Dreissenoidea</taxon>
        <taxon>Dreissenidae</taxon>
        <taxon>Dreissena</taxon>
    </lineage>
</organism>